<evidence type="ECO:0000256" key="4">
    <source>
        <dbReference type="ARBA" id="ARBA00022576"/>
    </source>
</evidence>
<dbReference type="SUPFAM" id="SSF53383">
    <property type="entry name" value="PLP-dependent transferases"/>
    <property type="match status" value="1"/>
</dbReference>
<dbReference type="Pfam" id="PF00155">
    <property type="entry name" value="Aminotran_1_2"/>
    <property type="match status" value="1"/>
</dbReference>
<dbReference type="Gene3D" id="3.90.1150.10">
    <property type="entry name" value="Aspartate Aminotransferase, domain 1"/>
    <property type="match status" value="1"/>
</dbReference>
<evidence type="ECO:0000313" key="10">
    <source>
        <dbReference type="Proteomes" id="UP000190274"/>
    </source>
</evidence>
<evidence type="ECO:0000256" key="3">
    <source>
        <dbReference type="ARBA" id="ARBA00011738"/>
    </source>
</evidence>
<dbReference type="InterPro" id="IPR015421">
    <property type="entry name" value="PyrdxlP-dep_Trfase_major"/>
</dbReference>
<reference evidence="9 10" key="1">
    <citation type="submission" date="2016-03" db="EMBL/GenBank/DDBJ databases">
        <authorList>
            <person name="Devillers H."/>
        </authorList>
    </citation>
    <scope>NUCLEOTIDE SEQUENCE [LARGE SCALE GENOMIC DNA]</scope>
    <source>
        <strain evidence="9">CBS 10888</strain>
    </source>
</reference>
<feature type="domain" description="Aminotransferase class I/classII large" evidence="8">
    <location>
        <begin position="29"/>
        <end position="395"/>
    </location>
</feature>
<protein>
    <recommendedName>
        <fullName evidence="7">Aspartate aminotransferase</fullName>
        <ecNumber evidence="7">2.6.1.1</ecNumber>
    </recommendedName>
</protein>
<evidence type="ECO:0000256" key="6">
    <source>
        <dbReference type="ARBA" id="ARBA00022898"/>
    </source>
</evidence>
<dbReference type="PANTHER" id="PTHR11879:SF55">
    <property type="entry name" value="GLUTAMATE OXALOACETATE TRANSAMINASE 1, ISOFORM B"/>
    <property type="match status" value="1"/>
</dbReference>
<dbReference type="STRING" id="1266660.A0A1G4J8G5"/>
<dbReference type="InterPro" id="IPR015424">
    <property type="entry name" value="PyrdxlP-dep_Trfase"/>
</dbReference>
<dbReference type="PRINTS" id="PR00799">
    <property type="entry name" value="TRANSAMINASE"/>
</dbReference>
<dbReference type="AlphaFoldDB" id="A0A1G4J8G5"/>
<name>A0A1G4J8G5_9SACH</name>
<keyword evidence="6" id="KW-0663">Pyridoxal phosphate</keyword>
<dbReference type="PANTHER" id="PTHR11879">
    <property type="entry name" value="ASPARTATE AMINOTRANSFERASE"/>
    <property type="match status" value="1"/>
</dbReference>
<keyword evidence="5 7" id="KW-0808">Transferase</keyword>
<keyword evidence="10" id="KW-1185">Reference proteome</keyword>
<sequence>MISFLSQIPYAQPDPIFELTAEYNRDGSTKKVNLGQGAYRDENGMPWVLKSVIQAKRAIEGSGHEYLPILGLEDFRKGCTKLLFGEESPIVLENRVGSSQSISGTGSLHLVAIFLANYYSTTHKVFIPDPTWNNHRAIFEGAGFDVQLYSYFDSHHMALYFERLQEDLLRCPEGSIVVLHACAHNPTGIDPSFEQWKKIGKIVKDKHLFPIFDAAYLGFNSGSIDTDCWAIRYFFHDLNLTGAVCMSFSKNMGLYGERVGCVQIITNTFDEAKNVESILSKLQRSEVSNPPAYGARLATAIFSSKEYMQQWKIDLRTMSCRINTMRKLLVDNLRKHNAPGSWVHVIDQNGMFGFLGLTETEVKDLRLDHHIYMAANSRISIAGLNEANVEYVAQCITSVVSKR</sequence>
<evidence type="ECO:0000256" key="1">
    <source>
        <dbReference type="ARBA" id="ARBA00001933"/>
    </source>
</evidence>
<dbReference type="OrthoDB" id="6752799at2759"/>
<dbReference type="EMBL" id="LT598454">
    <property type="protein sequence ID" value="SCU86240.1"/>
    <property type="molecule type" value="Genomic_DNA"/>
</dbReference>
<dbReference type="InterPro" id="IPR004838">
    <property type="entry name" value="NHTrfase_class1_PyrdxlP-BS"/>
</dbReference>
<dbReference type="GO" id="GO:0030170">
    <property type="term" value="F:pyridoxal phosphate binding"/>
    <property type="evidence" value="ECO:0007669"/>
    <property type="project" value="InterPro"/>
</dbReference>
<dbReference type="FunFam" id="3.40.640.10:FF:000066">
    <property type="entry name" value="Aspartate aminotransferase"/>
    <property type="match status" value="1"/>
</dbReference>
<comment type="similarity">
    <text evidence="2">Belongs to the class-I pyridoxal-phosphate-dependent aminotransferase family.</text>
</comment>
<dbReference type="GO" id="GO:0006532">
    <property type="term" value="P:aspartate biosynthetic process"/>
    <property type="evidence" value="ECO:0007669"/>
    <property type="project" value="TreeGrafter"/>
</dbReference>
<dbReference type="NCBIfam" id="NF006719">
    <property type="entry name" value="PRK09257.1"/>
    <property type="match status" value="1"/>
</dbReference>
<comment type="miscellaneous">
    <text evidence="7">In eukaryotes there are cytoplasmic, mitochondrial and chloroplastic isozymes.</text>
</comment>
<dbReference type="EC" id="2.6.1.1" evidence="7"/>
<evidence type="ECO:0000259" key="8">
    <source>
        <dbReference type="Pfam" id="PF00155"/>
    </source>
</evidence>
<dbReference type="PROSITE" id="PS00105">
    <property type="entry name" value="AA_TRANSFER_CLASS_1"/>
    <property type="match status" value="1"/>
</dbReference>
<keyword evidence="4 7" id="KW-0032">Aminotransferase</keyword>
<dbReference type="Proteomes" id="UP000190274">
    <property type="component" value="Chromosome D"/>
</dbReference>
<proteinExistence type="inferred from homology"/>
<dbReference type="Gene3D" id="3.40.640.10">
    <property type="entry name" value="Type I PLP-dependent aspartate aminotransferase-like (Major domain)"/>
    <property type="match status" value="1"/>
</dbReference>
<dbReference type="CDD" id="cd00609">
    <property type="entry name" value="AAT_like"/>
    <property type="match status" value="1"/>
</dbReference>
<evidence type="ECO:0000313" key="9">
    <source>
        <dbReference type="EMBL" id="SCU86240.1"/>
    </source>
</evidence>
<evidence type="ECO:0000256" key="7">
    <source>
        <dbReference type="RuleBase" id="RU000480"/>
    </source>
</evidence>
<dbReference type="GO" id="GO:0005829">
    <property type="term" value="C:cytosol"/>
    <property type="evidence" value="ECO:0007669"/>
    <property type="project" value="TreeGrafter"/>
</dbReference>
<dbReference type="InterPro" id="IPR000796">
    <property type="entry name" value="Asp_trans"/>
</dbReference>
<comment type="subunit">
    <text evidence="3 7">Homodimer.</text>
</comment>
<organism evidence="9 10">
    <name type="scientific">Lachancea dasiensis</name>
    <dbReference type="NCBI Taxonomy" id="1072105"/>
    <lineage>
        <taxon>Eukaryota</taxon>
        <taxon>Fungi</taxon>
        <taxon>Dikarya</taxon>
        <taxon>Ascomycota</taxon>
        <taxon>Saccharomycotina</taxon>
        <taxon>Saccharomycetes</taxon>
        <taxon>Saccharomycetales</taxon>
        <taxon>Saccharomycetaceae</taxon>
        <taxon>Lachancea</taxon>
    </lineage>
</organism>
<comment type="cofactor">
    <cofactor evidence="1">
        <name>pyridoxal 5'-phosphate</name>
        <dbReference type="ChEBI" id="CHEBI:597326"/>
    </cofactor>
</comment>
<comment type="catalytic activity">
    <reaction evidence="7">
        <text>L-aspartate + 2-oxoglutarate = oxaloacetate + L-glutamate</text>
        <dbReference type="Rhea" id="RHEA:21824"/>
        <dbReference type="ChEBI" id="CHEBI:16452"/>
        <dbReference type="ChEBI" id="CHEBI:16810"/>
        <dbReference type="ChEBI" id="CHEBI:29985"/>
        <dbReference type="ChEBI" id="CHEBI:29991"/>
        <dbReference type="EC" id="2.6.1.1"/>
    </reaction>
</comment>
<evidence type="ECO:0000256" key="5">
    <source>
        <dbReference type="ARBA" id="ARBA00022679"/>
    </source>
</evidence>
<accession>A0A1G4J8G5</accession>
<gene>
    <name evidence="9" type="ORF">LADA_0D13256G</name>
</gene>
<evidence type="ECO:0000256" key="2">
    <source>
        <dbReference type="ARBA" id="ARBA00007441"/>
    </source>
</evidence>
<dbReference type="GO" id="GO:0004069">
    <property type="term" value="F:L-aspartate:2-oxoglutarate aminotransferase activity"/>
    <property type="evidence" value="ECO:0007669"/>
    <property type="project" value="UniProtKB-EC"/>
</dbReference>
<dbReference type="InterPro" id="IPR015422">
    <property type="entry name" value="PyrdxlP-dep_Trfase_small"/>
</dbReference>
<dbReference type="InterPro" id="IPR004839">
    <property type="entry name" value="Aminotransferase_I/II_large"/>
</dbReference>